<keyword evidence="1" id="KW-0812">Transmembrane</keyword>
<dbReference type="InterPro" id="IPR052402">
    <property type="entry name" value="ADCK_kinase"/>
</dbReference>
<dbReference type="SUPFAM" id="SSF56112">
    <property type="entry name" value="Protein kinase-like (PK-like)"/>
    <property type="match status" value="1"/>
</dbReference>
<keyword evidence="1" id="KW-0472">Membrane</keyword>
<dbReference type="Proteomes" id="UP001190700">
    <property type="component" value="Unassembled WGS sequence"/>
</dbReference>
<dbReference type="InterPro" id="IPR011009">
    <property type="entry name" value="Kinase-like_dom_sf"/>
</dbReference>
<dbReference type="EMBL" id="LGRX02006104">
    <property type="protein sequence ID" value="KAK3277444.1"/>
    <property type="molecule type" value="Genomic_DNA"/>
</dbReference>
<dbReference type="PANTHER" id="PTHR45890:SF1">
    <property type="entry name" value="AARF DOMAIN CONTAINING KINASE 2"/>
    <property type="match status" value="1"/>
</dbReference>
<feature type="domain" description="ABC1 atypical kinase-like" evidence="2">
    <location>
        <begin position="252"/>
        <end position="472"/>
    </location>
</feature>
<accession>A0AAE0LA93</accession>
<organism evidence="3 4">
    <name type="scientific">Cymbomonas tetramitiformis</name>
    <dbReference type="NCBI Taxonomy" id="36881"/>
    <lineage>
        <taxon>Eukaryota</taxon>
        <taxon>Viridiplantae</taxon>
        <taxon>Chlorophyta</taxon>
        <taxon>Pyramimonadophyceae</taxon>
        <taxon>Pyramimonadales</taxon>
        <taxon>Pyramimonadaceae</taxon>
        <taxon>Cymbomonas</taxon>
    </lineage>
</organism>
<reference evidence="3 4" key="1">
    <citation type="journal article" date="2015" name="Genome Biol. Evol.">
        <title>Comparative Genomics of a Bacterivorous Green Alga Reveals Evolutionary Causalities and Consequences of Phago-Mixotrophic Mode of Nutrition.</title>
        <authorList>
            <person name="Burns J.A."/>
            <person name="Paasch A."/>
            <person name="Narechania A."/>
            <person name="Kim E."/>
        </authorList>
    </citation>
    <scope>NUCLEOTIDE SEQUENCE [LARGE SCALE GENOMIC DNA]</scope>
    <source>
        <strain evidence="3 4">PLY_AMNH</strain>
    </source>
</reference>
<feature type="transmembrane region" description="Helical" evidence="1">
    <location>
        <begin position="47"/>
        <end position="69"/>
    </location>
</feature>
<feature type="transmembrane region" description="Helical" evidence="1">
    <location>
        <begin position="113"/>
        <end position="132"/>
    </location>
</feature>
<evidence type="ECO:0000256" key="1">
    <source>
        <dbReference type="SAM" id="Phobius"/>
    </source>
</evidence>
<name>A0AAE0LA93_9CHLO</name>
<sequence length="628" mass="69548">MGLRLQPGALSRRVIRWRSSSAGGATPSGNASGDSILTRASALGGRILARGFLGATAATGGALAFMYAVPPPNDDTAQDKVYLVQPKEQKGLLLEGSLLLRIREALWIGARTMWLLTIFLPLFFITPLAFYWDDSGKWRERWASLLLHTLETAGPAFMKWGQWAAARPDLLPTDICSKLESLHQEAPVHSFAYTKTILENAFGAPLEKLFDEFDPVPLASGTIGQVHRAVISPGCTSLVCGADAEEQLVKERTLVAVKVRHPSVESSIRHDFAILKGITHVLNMMPSLEWLHLNELTWQFETMLAAQVDLTTEGLKLEAFNYNFRLWNFVAFPKPIFAHPAALVETFEEGVTIQKYLKEAAKVANTEGVTALNEFNQILAKLGLSLMMKMMLWDNLVHADLHPGNVLVREPPSNLATGSPIVAMLGRLAGFKWQSCPQIVLLDAGMTADLESSDSGNLLDFFQAVSTFDGPNLARTMMHFSVDKDDDAKQAAFASVMPDFVGEISDLMAYFKGRSDDKMWVNFNLCLEGILQTVRSYHLCIQGSVCTIIVTSMMLAQMQDSLDSDCHVMQVLDKFLLLKEVGRLGSENWAKWMDYLIAIDSVITWSESSFKPDTKRHLYTILQGNRSA</sequence>
<dbReference type="AlphaFoldDB" id="A0AAE0LA93"/>
<dbReference type="Pfam" id="PF03109">
    <property type="entry name" value="ABC1"/>
    <property type="match status" value="2"/>
</dbReference>
<dbReference type="PANTHER" id="PTHR45890">
    <property type="entry name" value="AARF DOMAIN CONTAINING KINASE 2 (PREDICTED)"/>
    <property type="match status" value="1"/>
</dbReference>
<keyword evidence="4" id="KW-1185">Reference proteome</keyword>
<gene>
    <name evidence="3" type="ORF">CYMTET_14549</name>
</gene>
<dbReference type="InterPro" id="IPR004147">
    <property type="entry name" value="ABC1_dom"/>
</dbReference>
<evidence type="ECO:0000313" key="4">
    <source>
        <dbReference type="Proteomes" id="UP001190700"/>
    </source>
</evidence>
<protein>
    <recommendedName>
        <fullName evidence="2">ABC1 atypical kinase-like domain-containing protein</fullName>
    </recommendedName>
</protein>
<comment type="caution">
    <text evidence="3">The sequence shown here is derived from an EMBL/GenBank/DDBJ whole genome shotgun (WGS) entry which is preliminary data.</text>
</comment>
<proteinExistence type="predicted"/>
<evidence type="ECO:0000313" key="3">
    <source>
        <dbReference type="EMBL" id="KAK3277444.1"/>
    </source>
</evidence>
<feature type="domain" description="ABC1 atypical kinase-like" evidence="2">
    <location>
        <begin position="182"/>
        <end position="234"/>
    </location>
</feature>
<keyword evidence="1" id="KW-1133">Transmembrane helix</keyword>
<evidence type="ECO:0000259" key="2">
    <source>
        <dbReference type="Pfam" id="PF03109"/>
    </source>
</evidence>